<evidence type="ECO:0000313" key="5">
    <source>
        <dbReference type="Proteomes" id="UP000694251"/>
    </source>
</evidence>
<organism evidence="4 5">
    <name type="scientific">Arabidopsis suecica</name>
    <name type="common">Swedish thale-cress</name>
    <name type="synonym">Cardaminopsis suecica</name>
    <dbReference type="NCBI Taxonomy" id="45249"/>
    <lineage>
        <taxon>Eukaryota</taxon>
        <taxon>Viridiplantae</taxon>
        <taxon>Streptophyta</taxon>
        <taxon>Embryophyta</taxon>
        <taxon>Tracheophyta</taxon>
        <taxon>Spermatophyta</taxon>
        <taxon>Magnoliopsida</taxon>
        <taxon>eudicotyledons</taxon>
        <taxon>Gunneridae</taxon>
        <taxon>Pentapetalae</taxon>
        <taxon>rosids</taxon>
        <taxon>malvids</taxon>
        <taxon>Brassicales</taxon>
        <taxon>Brassicaceae</taxon>
        <taxon>Camelineae</taxon>
        <taxon>Arabidopsis</taxon>
    </lineage>
</organism>
<evidence type="ECO:0000256" key="1">
    <source>
        <dbReference type="SAM" id="MobiDB-lite"/>
    </source>
</evidence>
<evidence type="ECO:0000259" key="2">
    <source>
        <dbReference type="Pfam" id="PF03017"/>
    </source>
</evidence>
<dbReference type="Pfam" id="PF26133">
    <property type="entry name" value="DUF8039"/>
    <property type="match status" value="1"/>
</dbReference>
<comment type="caution">
    <text evidence="4">The sequence shown here is derived from an EMBL/GenBank/DDBJ whole genome shotgun (WGS) entry which is preliminary data.</text>
</comment>
<dbReference type="AlphaFoldDB" id="A0A8T1YPX5"/>
<sequence>MDKAWVWLPRNCVEYEEGATKFVFDSSKRLGRNAAAVLVNSVSDKTASLWRPLSQTIVSLHQAIGMKVAWPFLKIILDDDATQPPDTMMSEEPAEEVGLVDMYEYWREDDEVIAQGILISTDPSQLVNGMPLGLKAATVKITLVVKPDAYLWRPTTEIPFMVDALNETIAWPFDRLKQQVQPEDANRKSPMEEATTKSVEKSGSPSTGSSGKGGKPKCALMDIGNSGQRVAIGRVYSNDPADTVHCRPLGPNASKVLVEIPKVNDARVWRASPEFETIADAGGTFVAWPNEKIIMLLLDSSREAEKDHFFFFFFLYTCRFFLLVQNFIIISAKKLHLPLNKRKMEENERLSMKRKDFDRVNDEFSDFSLSSPARKIRRLDVDLPPIMEEDEIDLPMQDTVAEEIELEPVNDERAIVLFKPLHYQQASSGNLFVDRDLISGFKNRFLRDVSIADDNHYEDQRSNKCQAVVCWNPSQSTYSQSIGAFQQPRTLEITELDETGEDAVMDEAANEIEEDSGSTSLSFPQQGHHQEPTYGFGLHQWQQQQNCMILQLPQVSTTPAPVTWFR</sequence>
<feature type="region of interest" description="Disordered" evidence="1">
    <location>
        <begin position="180"/>
        <end position="218"/>
    </location>
</feature>
<name>A0A8T1YPX5_ARASU</name>
<keyword evidence="5" id="KW-1185">Reference proteome</keyword>
<dbReference type="Proteomes" id="UP000694251">
    <property type="component" value="Chromosome 12"/>
</dbReference>
<dbReference type="OrthoDB" id="1751122at2759"/>
<protein>
    <submittedName>
        <fullName evidence="4">Transposase Tnp1/En/Spm-like</fullName>
    </submittedName>
</protein>
<feature type="domain" description="Transposase Tnp1/En/Spm-like" evidence="2">
    <location>
        <begin position="107"/>
        <end position="165"/>
    </location>
</feature>
<accession>A0A8T1YPX5</accession>
<feature type="domain" description="DUF8039" evidence="3">
    <location>
        <begin position="217"/>
        <end position="294"/>
    </location>
</feature>
<proteinExistence type="predicted"/>
<feature type="compositionally biased region" description="Basic and acidic residues" evidence="1">
    <location>
        <begin position="184"/>
        <end position="200"/>
    </location>
</feature>
<dbReference type="InterPro" id="IPR058352">
    <property type="entry name" value="DUF8039"/>
</dbReference>
<evidence type="ECO:0000259" key="3">
    <source>
        <dbReference type="Pfam" id="PF26133"/>
    </source>
</evidence>
<reference evidence="4 5" key="1">
    <citation type="submission" date="2020-12" db="EMBL/GenBank/DDBJ databases">
        <title>Concerted genomic and epigenomic changes stabilize Arabidopsis allopolyploids.</title>
        <authorList>
            <person name="Chen Z."/>
        </authorList>
    </citation>
    <scope>NUCLEOTIDE SEQUENCE [LARGE SCALE GENOMIC DNA]</scope>
    <source>
        <strain evidence="4">As9502</strain>
        <tissue evidence="4">Leaf</tissue>
    </source>
</reference>
<evidence type="ECO:0000313" key="4">
    <source>
        <dbReference type="EMBL" id="KAG7548069.1"/>
    </source>
</evidence>
<dbReference type="PANTHER" id="PTHR35510">
    <property type="entry name" value="DBH-LIKE MONOOXYGENASE"/>
    <property type="match status" value="1"/>
</dbReference>
<dbReference type="EMBL" id="JAEFBJ010000012">
    <property type="protein sequence ID" value="KAG7548069.1"/>
    <property type="molecule type" value="Genomic_DNA"/>
</dbReference>
<dbReference type="InterPro" id="IPR004264">
    <property type="entry name" value="Transposase_23"/>
</dbReference>
<gene>
    <name evidence="4" type="ORF">ISN44_As12g032770</name>
</gene>
<dbReference type="PANTHER" id="PTHR35510:SF1">
    <property type="entry name" value="DBH-LIKE MONOOXYGENASE"/>
    <property type="match status" value="1"/>
</dbReference>
<dbReference type="Pfam" id="PF03017">
    <property type="entry name" value="Transposase_23"/>
    <property type="match status" value="1"/>
</dbReference>